<dbReference type="Proteomes" id="UP001151582">
    <property type="component" value="Unassembled WGS sequence"/>
</dbReference>
<dbReference type="PANTHER" id="PTHR13114:SF7">
    <property type="entry name" value="MEDIATOR OF RNA POLYMERASE II TRANSCRIPTION SUBUNIT 17"/>
    <property type="match status" value="1"/>
</dbReference>
<evidence type="ECO:0000256" key="5">
    <source>
        <dbReference type="ARBA" id="ARBA00023163"/>
    </source>
</evidence>
<dbReference type="InterPro" id="IPR019313">
    <property type="entry name" value="Mediator_Med17"/>
</dbReference>
<dbReference type="AlphaFoldDB" id="A0A9W8EB92"/>
<evidence type="ECO:0000256" key="7">
    <source>
        <dbReference type="ARBA" id="ARBA00032014"/>
    </source>
</evidence>
<keyword evidence="4 8" id="KW-0805">Transcription regulation</keyword>
<protein>
    <recommendedName>
        <fullName evidence="3 8">Mediator of RNA polymerase II transcription subunit 17</fullName>
    </recommendedName>
    <alternativeName>
        <fullName evidence="7 8">Mediator complex subunit 17</fullName>
    </alternativeName>
</protein>
<evidence type="ECO:0000256" key="3">
    <source>
        <dbReference type="ARBA" id="ARBA00019610"/>
    </source>
</evidence>
<evidence type="ECO:0000313" key="10">
    <source>
        <dbReference type="EMBL" id="KAJ1973994.1"/>
    </source>
</evidence>
<dbReference type="EMBL" id="JANBQB010000721">
    <property type="protein sequence ID" value="KAJ1973994.1"/>
    <property type="molecule type" value="Genomic_DNA"/>
</dbReference>
<feature type="region of interest" description="Disordered" evidence="9">
    <location>
        <begin position="357"/>
        <end position="385"/>
    </location>
</feature>
<reference evidence="10" key="1">
    <citation type="submission" date="2022-07" db="EMBL/GenBank/DDBJ databases">
        <title>Phylogenomic reconstructions and comparative analyses of Kickxellomycotina fungi.</title>
        <authorList>
            <person name="Reynolds N.K."/>
            <person name="Stajich J.E."/>
            <person name="Barry K."/>
            <person name="Grigoriev I.V."/>
            <person name="Crous P."/>
            <person name="Smith M.E."/>
        </authorList>
    </citation>
    <scope>NUCLEOTIDE SEQUENCE</scope>
    <source>
        <strain evidence="10">RSA 567</strain>
    </source>
</reference>
<evidence type="ECO:0000313" key="11">
    <source>
        <dbReference type="Proteomes" id="UP001151582"/>
    </source>
</evidence>
<dbReference type="GO" id="GO:0070847">
    <property type="term" value="C:core mediator complex"/>
    <property type="evidence" value="ECO:0007669"/>
    <property type="project" value="TreeGrafter"/>
</dbReference>
<evidence type="ECO:0000256" key="6">
    <source>
        <dbReference type="ARBA" id="ARBA00023242"/>
    </source>
</evidence>
<sequence length="940" mass="99744">MDSSSLALAGPPAEKKIRLALEDATALPPPNADRPNPASAAAAIPYDVTEDGYLAYKPAQTARDRLAERVHQLWIQYPGLQGLNSATASVPSCNAVEGTTATPTTDAGVSPENATQRPKSVADIRQYLHEQLWHAQSEIGVAIDVVNLLLASVKPADSGNGPVTAANDPLSLITAGSNAGTTTITNTGATNATAATSLASTASVAAAGGPNNPATGPPLPLPANSISYTYTNQPKPDLVTQIHQVKLALGAKRKHLHTASQILSLHARKLETVIASEQQFWIQALALRQKHWLLQARHQRTAGGGSGNTSGAHRPDGSLDRSTFYVVYGYEAAGTVFRERGLADLLRSHNATSASSIAASGESLADDGHESKHPPTTGADTSALQLRLPRKQQLALELTLVDRRTHKRLAKSRLWTIRSSPSSSTLPIMEPTRSTPNNTPTALHTQLLAAQYGLFESELFTHVLREAKSFGLNDGLSEAQQIVRIPLSFVGQQLLNSSVLASTVARTGDLDLTIQMVEQKPSISEVSALEHSWARDAGGHGLVTHPDFMKLMLELAFCRQLKFAKTRQADKQRLEFRSDLRFGRVNLATPPSYLLLPPLLASIDYAATAHNLFDLLRAAQDLWRGLGIPVTATWSTFAAKSKGSTMAAPNLDSAGRDNKHALYGQWSQLQRQLFEASKRGSRSGPGSSVTGVNSMAPSAVPASGAQLASLLVGGGGGTQSLALRTAIIPWMIVAQQCPAHVAQICMVTLTIGQSQSFRIRVRRGDTLEVSAHQNGGNSSADGAPVALGGIGELAEWFQYQFAALLTKFSCRALLSLSGWAGLNGSGHNGTGLVTVAPNLSSRLTLTLNFTSVETGATHGRWELWCEGVLPLSSQIQTAAASVHAYLHSMSTTEMVGSGAPAAPPPLADVTAVPFRLSSGQLVPSVQWSDWLLGLTQRFIL</sequence>
<comment type="similarity">
    <text evidence="2 8">Belongs to the Mediator complex subunit 17 family.</text>
</comment>
<keyword evidence="6 8" id="KW-0539">Nucleus</keyword>
<keyword evidence="5 8" id="KW-0804">Transcription</keyword>
<dbReference type="PANTHER" id="PTHR13114">
    <property type="entry name" value="MEDIATOR OF RNA POLYMERASE II TRANSCRIPTION SUBUNIT 17"/>
    <property type="match status" value="1"/>
</dbReference>
<keyword evidence="8" id="KW-0010">Activator</keyword>
<dbReference type="GO" id="GO:0006357">
    <property type="term" value="P:regulation of transcription by RNA polymerase II"/>
    <property type="evidence" value="ECO:0007669"/>
    <property type="project" value="InterPro"/>
</dbReference>
<evidence type="ECO:0000256" key="9">
    <source>
        <dbReference type="SAM" id="MobiDB-lite"/>
    </source>
</evidence>
<name>A0A9W8EB92_9FUNG</name>
<comment type="subunit">
    <text evidence="8">Component of the Mediator complex.</text>
</comment>
<organism evidence="10 11">
    <name type="scientific">Dimargaris verticillata</name>
    <dbReference type="NCBI Taxonomy" id="2761393"/>
    <lineage>
        <taxon>Eukaryota</taxon>
        <taxon>Fungi</taxon>
        <taxon>Fungi incertae sedis</taxon>
        <taxon>Zoopagomycota</taxon>
        <taxon>Kickxellomycotina</taxon>
        <taxon>Dimargaritomycetes</taxon>
        <taxon>Dimargaritales</taxon>
        <taxon>Dimargaritaceae</taxon>
        <taxon>Dimargaris</taxon>
    </lineage>
</organism>
<keyword evidence="11" id="KW-1185">Reference proteome</keyword>
<comment type="caution">
    <text evidence="10">The sequence shown here is derived from an EMBL/GenBank/DDBJ whole genome shotgun (WGS) entry which is preliminary data.</text>
</comment>
<evidence type="ECO:0000256" key="8">
    <source>
        <dbReference type="RuleBase" id="RU364140"/>
    </source>
</evidence>
<evidence type="ECO:0000256" key="4">
    <source>
        <dbReference type="ARBA" id="ARBA00023015"/>
    </source>
</evidence>
<accession>A0A9W8EB92</accession>
<dbReference type="GO" id="GO:0016592">
    <property type="term" value="C:mediator complex"/>
    <property type="evidence" value="ECO:0007669"/>
    <property type="project" value="InterPro"/>
</dbReference>
<dbReference type="OrthoDB" id="5592456at2759"/>
<comment type="subcellular location">
    <subcellularLocation>
        <location evidence="1 8">Nucleus</location>
    </subcellularLocation>
</comment>
<evidence type="ECO:0000256" key="2">
    <source>
        <dbReference type="ARBA" id="ARBA00005635"/>
    </source>
</evidence>
<dbReference type="GO" id="GO:0003712">
    <property type="term" value="F:transcription coregulator activity"/>
    <property type="evidence" value="ECO:0007669"/>
    <property type="project" value="InterPro"/>
</dbReference>
<comment type="function">
    <text evidence="8">Component of the Mediator complex, a coactivator involved in the regulated transcription of nearly all RNA polymerase II-dependent genes. Mediator functions as a bridge to convey information from gene-specific regulatory proteins to the basal RNA polymerase II transcription machinery. Mediator is recruited to promoters by direct interactions with regulatory proteins and serves as a scaffold for the assembly of a functional preinitiation complex with RNA polymerase II and the general transcription factors.</text>
</comment>
<evidence type="ECO:0000256" key="1">
    <source>
        <dbReference type="ARBA" id="ARBA00004123"/>
    </source>
</evidence>
<dbReference type="Pfam" id="PF10156">
    <property type="entry name" value="Med17"/>
    <property type="match status" value="1"/>
</dbReference>
<gene>
    <name evidence="8" type="primary">MED17</name>
    <name evidence="10" type="ORF">H4R34_004887</name>
</gene>
<proteinExistence type="inferred from homology"/>